<name>A0A1F5RFB1_9BACT</name>
<dbReference type="EMBL" id="MFFM01000026">
    <property type="protein sequence ID" value="OGF13094.1"/>
    <property type="molecule type" value="Genomic_DNA"/>
</dbReference>
<evidence type="ECO:0000256" key="1">
    <source>
        <dbReference type="ARBA" id="ARBA00001275"/>
    </source>
</evidence>
<dbReference type="SUPFAM" id="SSF53756">
    <property type="entry name" value="UDP-Glycosyltransferase/glycogen phosphorylase"/>
    <property type="match status" value="1"/>
</dbReference>
<comment type="caution">
    <text evidence="12">The sequence shown here is derived from an EMBL/GenBank/DDBJ whole genome shotgun (WGS) entry which is preliminary data.</text>
</comment>
<dbReference type="Gene3D" id="3.40.50.2000">
    <property type="entry name" value="Glycogen Phosphorylase B"/>
    <property type="match status" value="2"/>
</dbReference>
<dbReference type="PIRSF" id="PIRSF000460">
    <property type="entry name" value="Pprylas_GlgP"/>
    <property type="match status" value="1"/>
</dbReference>
<keyword evidence="5 11" id="KW-0328">Glycosyltransferase</keyword>
<keyword evidence="7 10" id="KW-0663">Pyridoxal phosphate</keyword>
<dbReference type="NCBIfam" id="TIGR02093">
    <property type="entry name" value="P_ylase"/>
    <property type="match status" value="1"/>
</dbReference>
<sequence length="826" mass="95101">MPEKKIKISDEVTRQGIDKESLKRSFLDHISFSLAKDKYSATKRDYYLSLALAIRDRLVERWVRTQQKYYQVDAKRVYYLSLEFLMGRSLGNSIMNLEMDFACRKALEELGFDLEEMMDVEWDAGLGNGGLGRLAACYLDSMAFHALPAYGYGIRYEYGIFFQKIQNGYQVETPDNWLRYQNPWELPRPEHLYPVKFYGRVEVDKWPDGRPRFRWQDGEEVMAMAYDTPVPGHGNDTVNTLRLWSAKATREFDLSYFNSGDYVAAVEDKNQKENITRVLYPSDNVYQGKELRLKQQYFFVSATLQDAIRRYKKTQPDMTAFPEKTVFQLNDTHPAIAIPELMRLLMDQEGMEWQEAWDITGQVFAYTNHTVLPEALEHWPVDMIERMLPRHWQIIGEVNRRLMDEVGEKYPGDEQKKQAMSIISSGPEPQVRMAHLAIAGCFSVNGVAELHTRILREIVFPEFNEFFPGKFNNKTNGITPRRWLKKCNPGLSELITKHIGPEWIKDLTLLKELAPLAGDSLFRERWRVVKRENKIRLAEYIRTHNGQEINVNSLFDVQVKRFHEYKRQLLNVLGVIAQYNRIKKDPKAPVVPRTVIFGGKAAPGYFMAKLIIKLINCVADRVNSDPDIGNKLKVVFLANYGVSLAELIMPAAELSEQISTAGMEASGTGNMKFALNGALTIGTLDGANIEIMEEVGQDNIFIFGLTAEEVSQLRARGYDPQNQYHSNGQLKEVLDQLDDGFFCRDDPGLFKPIVDSLLKQGDYYLLLADFASYMECQERVSRTYLDPDQWSQKAIINVARMGKFSSDRSIKEYAEQIWQARSVPIE</sequence>
<evidence type="ECO:0000256" key="3">
    <source>
        <dbReference type="ARBA" id="ARBA00006047"/>
    </source>
</evidence>
<protein>
    <recommendedName>
        <fullName evidence="11">Alpha-1,4 glucan phosphorylase</fullName>
        <ecNumber evidence="11">2.4.1.1</ecNumber>
    </recommendedName>
</protein>
<dbReference type="PANTHER" id="PTHR11468">
    <property type="entry name" value="GLYCOGEN PHOSPHORYLASE"/>
    <property type="match status" value="1"/>
</dbReference>
<dbReference type="AlphaFoldDB" id="A0A1F5RFB1"/>
<keyword evidence="4" id="KW-0321">Glycogen metabolism</keyword>
<evidence type="ECO:0000256" key="5">
    <source>
        <dbReference type="ARBA" id="ARBA00022676"/>
    </source>
</evidence>
<evidence type="ECO:0000256" key="8">
    <source>
        <dbReference type="ARBA" id="ARBA00023277"/>
    </source>
</evidence>
<dbReference type="GO" id="GO:0008184">
    <property type="term" value="F:glycogen phosphorylase activity"/>
    <property type="evidence" value="ECO:0007669"/>
    <property type="project" value="InterPro"/>
</dbReference>
<keyword evidence="6 11" id="KW-0808">Transferase</keyword>
<dbReference type="EC" id="2.4.1.1" evidence="11"/>
<dbReference type="FunFam" id="3.40.50.2000:FF:000002">
    <property type="entry name" value="Alpha-1,4 glucan phosphorylase"/>
    <property type="match status" value="1"/>
</dbReference>
<keyword evidence="8 11" id="KW-0119">Carbohydrate metabolism</keyword>
<evidence type="ECO:0000256" key="2">
    <source>
        <dbReference type="ARBA" id="ARBA00001933"/>
    </source>
</evidence>
<accession>A0A1F5RFB1</accession>
<evidence type="ECO:0000256" key="9">
    <source>
        <dbReference type="ARBA" id="ARBA00025174"/>
    </source>
</evidence>
<evidence type="ECO:0000256" key="11">
    <source>
        <dbReference type="RuleBase" id="RU000587"/>
    </source>
</evidence>
<proteinExistence type="inferred from homology"/>
<evidence type="ECO:0000256" key="4">
    <source>
        <dbReference type="ARBA" id="ARBA00022600"/>
    </source>
</evidence>
<dbReference type="Pfam" id="PF00343">
    <property type="entry name" value="Phosphorylase"/>
    <property type="match status" value="1"/>
</dbReference>
<dbReference type="InterPro" id="IPR035090">
    <property type="entry name" value="Pyridoxal_P_attach_site"/>
</dbReference>
<evidence type="ECO:0000256" key="6">
    <source>
        <dbReference type="ARBA" id="ARBA00022679"/>
    </source>
</evidence>
<dbReference type="InterPro" id="IPR011833">
    <property type="entry name" value="Glycg_phsphrylas"/>
</dbReference>
<comment type="function">
    <text evidence="11">Allosteric enzyme that catalyzes the rate-limiting step in glycogen catabolism, the phosphorolytic cleavage of glycogen to produce glucose-1-phosphate, and plays a central role in maintaining cellular and organismal glucose homeostasis.</text>
</comment>
<dbReference type="Proteomes" id="UP000177230">
    <property type="component" value="Unassembled WGS sequence"/>
</dbReference>
<evidence type="ECO:0000313" key="13">
    <source>
        <dbReference type="Proteomes" id="UP000177230"/>
    </source>
</evidence>
<comment type="catalytic activity">
    <reaction evidence="1 11">
        <text>[(1-&gt;4)-alpha-D-glucosyl](n) + phosphate = [(1-&gt;4)-alpha-D-glucosyl](n-1) + alpha-D-glucose 1-phosphate</text>
        <dbReference type="Rhea" id="RHEA:41732"/>
        <dbReference type="Rhea" id="RHEA-COMP:9584"/>
        <dbReference type="Rhea" id="RHEA-COMP:9586"/>
        <dbReference type="ChEBI" id="CHEBI:15444"/>
        <dbReference type="ChEBI" id="CHEBI:43474"/>
        <dbReference type="ChEBI" id="CHEBI:58601"/>
        <dbReference type="EC" id="2.4.1.1"/>
    </reaction>
</comment>
<reference evidence="12 13" key="1">
    <citation type="journal article" date="2016" name="Nat. Commun.">
        <title>Thousands of microbial genomes shed light on interconnected biogeochemical processes in an aquifer system.</title>
        <authorList>
            <person name="Anantharaman K."/>
            <person name="Brown C.T."/>
            <person name="Hug L.A."/>
            <person name="Sharon I."/>
            <person name="Castelle C.J."/>
            <person name="Probst A.J."/>
            <person name="Thomas B.C."/>
            <person name="Singh A."/>
            <person name="Wilkins M.J."/>
            <person name="Karaoz U."/>
            <person name="Brodie E.L."/>
            <person name="Williams K.H."/>
            <person name="Hubbard S.S."/>
            <person name="Banfield J.F."/>
        </authorList>
    </citation>
    <scope>NUCLEOTIDE SEQUENCE [LARGE SCALE GENOMIC DNA]</scope>
</reference>
<dbReference type="GO" id="GO:0005737">
    <property type="term" value="C:cytoplasm"/>
    <property type="evidence" value="ECO:0007669"/>
    <property type="project" value="TreeGrafter"/>
</dbReference>
<organism evidence="12 13">
    <name type="scientific">Candidatus Edwardsbacteria bacterium GWF2_54_11</name>
    <dbReference type="NCBI Taxonomy" id="1817851"/>
    <lineage>
        <taxon>Bacteria</taxon>
        <taxon>Candidatus Edwardsiibacteriota</taxon>
    </lineage>
</organism>
<dbReference type="PANTHER" id="PTHR11468:SF3">
    <property type="entry name" value="GLYCOGEN PHOSPHORYLASE, LIVER FORM"/>
    <property type="match status" value="1"/>
</dbReference>
<dbReference type="PROSITE" id="PS00102">
    <property type="entry name" value="PHOSPHORYLASE"/>
    <property type="match status" value="1"/>
</dbReference>
<dbReference type="InterPro" id="IPR000811">
    <property type="entry name" value="Glyco_trans_35"/>
</dbReference>
<dbReference type="GO" id="GO:0030170">
    <property type="term" value="F:pyridoxal phosphate binding"/>
    <property type="evidence" value="ECO:0007669"/>
    <property type="project" value="InterPro"/>
</dbReference>
<gene>
    <name evidence="12" type="ORF">A2024_04770</name>
</gene>
<comment type="similarity">
    <text evidence="3 11">Belongs to the glycogen phosphorylase family.</text>
</comment>
<evidence type="ECO:0000313" key="12">
    <source>
        <dbReference type="EMBL" id="OGF13094.1"/>
    </source>
</evidence>
<comment type="function">
    <text evidence="9">Phosphorylase is an important allosteric enzyme in carbohydrate metabolism. Enzymes from different sources differ in their regulatory mechanisms and in their natural substrates. However, all known phosphorylases share catalytic and structural properties.</text>
</comment>
<feature type="modified residue" description="N6-(pyridoxal phosphate)lysine" evidence="10">
    <location>
        <position position="672"/>
    </location>
</feature>
<dbReference type="CDD" id="cd04300">
    <property type="entry name" value="GT35_Glycogen_Phosphorylase"/>
    <property type="match status" value="1"/>
</dbReference>
<dbReference type="GO" id="GO:0005980">
    <property type="term" value="P:glycogen catabolic process"/>
    <property type="evidence" value="ECO:0007669"/>
    <property type="project" value="TreeGrafter"/>
</dbReference>
<evidence type="ECO:0000256" key="7">
    <source>
        <dbReference type="ARBA" id="ARBA00022898"/>
    </source>
</evidence>
<evidence type="ECO:0000256" key="10">
    <source>
        <dbReference type="PIRSR" id="PIRSR000460-1"/>
    </source>
</evidence>
<comment type="cofactor">
    <cofactor evidence="2 11">
        <name>pyridoxal 5'-phosphate</name>
        <dbReference type="ChEBI" id="CHEBI:597326"/>
    </cofactor>
</comment>
<dbReference type="FunFam" id="3.40.50.2000:FF:000005">
    <property type="entry name" value="Alpha-1,4 glucan phosphorylase"/>
    <property type="match status" value="1"/>
</dbReference>